<comment type="caution">
    <text evidence="1">The sequence shown here is derived from an EMBL/GenBank/DDBJ whole genome shotgun (WGS) entry which is preliminary data.</text>
</comment>
<evidence type="ECO:0000313" key="1">
    <source>
        <dbReference type="EMBL" id="KKK67778.1"/>
    </source>
</evidence>
<gene>
    <name evidence="1" type="ORF">LCGC14_2950690</name>
</gene>
<accession>A0A0F8XFW3</accession>
<organism evidence="1">
    <name type="scientific">marine sediment metagenome</name>
    <dbReference type="NCBI Taxonomy" id="412755"/>
    <lineage>
        <taxon>unclassified sequences</taxon>
        <taxon>metagenomes</taxon>
        <taxon>ecological metagenomes</taxon>
    </lineage>
</organism>
<dbReference type="EMBL" id="LAZR01059441">
    <property type="protein sequence ID" value="KKK67778.1"/>
    <property type="molecule type" value="Genomic_DNA"/>
</dbReference>
<sequence length="54" mass="6428">MEAYDEISNLRALLRKMAQYDPHGTWDHDLIRESNACDHCKLNKKITKVLWEAR</sequence>
<dbReference type="AlphaFoldDB" id="A0A0F8XFW3"/>
<reference evidence="1" key="1">
    <citation type="journal article" date="2015" name="Nature">
        <title>Complex archaea that bridge the gap between prokaryotes and eukaryotes.</title>
        <authorList>
            <person name="Spang A."/>
            <person name="Saw J.H."/>
            <person name="Jorgensen S.L."/>
            <person name="Zaremba-Niedzwiedzka K."/>
            <person name="Martijn J."/>
            <person name="Lind A.E."/>
            <person name="van Eijk R."/>
            <person name="Schleper C."/>
            <person name="Guy L."/>
            <person name="Ettema T.J."/>
        </authorList>
    </citation>
    <scope>NUCLEOTIDE SEQUENCE</scope>
</reference>
<name>A0A0F8XFW3_9ZZZZ</name>
<protein>
    <submittedName>
        <fullName evidence="1">Uncharacterized protein</fullName>
    </submittedName>
</protein>
<proteinExistence type="predicted"/>